<proteinExistence type="predicted"/>
<gene>
    <name evidence="2" type="ORF">FJAP1339_LOCUS7895</name>
</gene>
<keyword evidence="1" id="KW-0812">Transmembrane</keyword>
<reference evidence="2" key="1">
    <citation type="submission" date="2021-01" db="EMBL/GenBank/DDBJ databases">
        <authorList>
            <person name="Corre E."/>
            <person name="Pelletier E."/>
            <person name="Niang G."/>
            <person name="Scheremetjew M."/>
            <person name="Finn R."/>
            <person name="Kale V."/>
            <person name="Holt S."/>
            <person name="Cochrane G."/>
            <person name="Meng A."/>
            <person name="Brown T."/>
            <person name="Cohen L."/>
        </authorList>
    </citation>
    <scope>NUCLEOTIDE SEQUENCE</scope>
    <source>
        <strain evidence="2">CCMP1661</strain>
    </source>
</reference>
<dbReference type="AlphaFoldDB" id="A0A7S2V180"/>
<keyword evidence="1" id="KW-1133">Transmembrane helix</keyword>
<evidence type="ECO:0000256" key="1">
    <source>
        <dbReference type="SAM" id="Phobius"/>
    </source>
</evidence>
<feature type="transmembrane region" description="Helical" evidence="1">
    <location>
        <begin position="65"/>
        <end position="84"/>
    </location>
</feature>
<organism evidence="2">
    <name type="scientific">Fibrocapsa japonica</name>
    <dbReference type="NCBI Taxonomy" id="94617"/>
    <lineage>
        <taxon>Eukaryota</taxon>
        <taxon>Sar</taxon>
        <taxon>Stramenopiles</taxon>
        <taxon>Ochrophyta</taxon>
        <taxon>Raphidophyceae</taxon>
        <taxon>Chattonellales</taxon>
        <taxon>Chattonellaceae</taxon>
        <taxon>Fibrocapsa</taxon>
    </lineage>
</organism>
<name>A0A7S2V180_9STRA</name>
<evidence type="ECO:0000313" key="2">
    <source>
        <dbReference type="EMBL" id="CAD9867123.1"/>
    </source>
</evidence>
<feature type="transmembrane region" description="Helical" evidence="1">
    <location>
        <begin position="120"/>
        <end position="139"/>
    </location>
</feature>
<protein>
    <submittedName>
        <fullName evidence="2">Uncharacterized protein</fullName>
    </submittedName>
</protein>
<feature type="transmembrane region" description="Helical" evidence="1">
    <location>
        <begin position="90"/>
        <end position="113"/>
    </location>
</feature>
<accession>A0A7S2V180</accession>
<feature type="transmembrane region" description="Helical" evidence="1">
    <location>
        <begin position="151"/>
        <end position="170"/>
    </location>
</feature>
<dbReference type="EMBL" id="HBHR01015807">
    <property type="protein sequence ID" value="CAD9867123.1"/>
    <property type="molecule type" value="Transcribed_RNA"/>
</dbReference>
<sequence>MEDSYYENLLSRVDNTIAKSRGTTAVHLPTEQPSSPGQLEFVVHAHSILGPFMTGGEYLGLSRHLIMVQAVGGVLLALLLAILMSSMGSYLVGVVLCTVVLCFLTLASSAALVQMKGSRFPWVFPLSIILMIIATYDTVRLSTLDRLRASNAISMFLFSYFMAIGLELVARIMMFRFQRWPAWSYESPRPVIPATLGEDFTRL</sequence>
<keyword evidence="1" id="KW-0472">Membrane</keyword>